<feature type="transmembrane region" description="Helical" evidence="1">
    <location>
        <begin position="209"/>
        <end position="227"/>
    </location>
</feature>
<evidence type="ECO:0000256" key="1">
    <source>
        <dbReference type="SAM" id="Phobius"/>
    </source>
</evidence>
<dbReference type="Pfam" id="PF04474">
    <property type="entry name" value="DUF554"/>
    <property type="match status" value="1"/>
</dbReference>
<dbReference type="RefSeq" id="WP_091635137.1">
    <property type="nucleotide sequence ID" value="NZ_FNYW01000024.1"/>
</dbReference>
<dbReference type="AlphaFoldDB" id="A0A1H6TTU9"/>
<sequence length="228" mass="24086">MMFFGVFINTLAIFTGSIIGLFVNKGIPLHIEKALMKALALSAIYIGITGLSSGENTIVIILSMVIGVTLGELIKLDKKINQIGDKLEKRFPGKNDSDSLSKGFVVGSLIMAVGAMSIVGPLESGLSGTHTILLTKSVMDGLTSLILASSMGIGVLFSGVLVFLYQGAITLFASGLDTILTDSMINDINAVGSLLILALGLNILEVTKIKVMNFVPAIVLPVLFFLFY</sequence>
<organism evidence="2 3">
    <name type="scientific">Alkalibacterium gilvum</name>
    <dbReference type="NCBI Taxonomy" id="1130080"/>
    <lineage>
        <taxon>Bacteria</taxon>
        <taxon>Bacillati</taxon>
        <taxon>Bacillota</taxon>
        <taxon>Bacilli</taxon>
        <taxon>Lactobacillales</taxon>
        <taxon>Carnobacteriaceae</taxon>
        <taxon>Alkalibacterium</taxon>
    </lineage>
</organism>
<feature type="transmembrane region" description="Helical" evidence="1">
    <location>
        <begin position="142"/>
        <end position="165"/>
    </location>
</feature>
<dbReference type="OrthoDB" id="9797976at2"/>
<reference evidence="3" key="1">
    <citation type="submission" date="2016-10" db="EMBL/GenBank/DDBJ databases">
        <authorList>
            <person name="Varghese N."/>
            <person name="Submissions S."/>
        </authorList>
    </citation>
    <scope>NUCLEOTIDE SEQUENCE [LARGE SCALE GENOMIC DNA]</scope>
    <source>
        <strain evidence="3">DSM 25751</strain>
    </source>
</reference>
<dbReference type="PANTHER" id="PTHR36111:SF2">
    <property type="entry name" value="INNER MEMBRANE PROTEIN"/>
    <property type="match status" value="1"/>
</dbReference>
<dbReference type="InterPro" id="IPR007563">
    <property type="entry name" value="DUF554"/>
</dbReference>
<feature type="transmembrane region" description="Helical" evidence="1">
    <location>
        <begin position="104"/>
        <end position="122"/>
    </location>
</feature>
<name>A0A1H6TTU9_9LACT</name>
<keyword evidence="1" id="KW-0472">Membrane</keyword>
<keyword evidence="1" id="KW-0812">Transmembrane</keyword>
<evidence type="ECO:0000313" key="2">
    <source>
        <dbReference type="EMBL" id="SEI83451.1"/>
    </source>
</evidence>
<proteinExistence type="predicted"/>
<feature type="transmembrane region" description="Helical" evidence="1">
    <location>
        <begin position="6"/>
        <end position="23"/>
    </location>
</feature>
<dbReference type="PANTHER" id="PTHR36111">
    <property type="entry name" value="INNER MEMBRANE PROTEIN-RELATED"/>
    <property type="match status" value="1"/>
</dbReference>
<protein>
    <recommendedName>
        <fullName evidence="4">DUF554 domain-containing protein</fullName>
    </recommendedName>
</protein>
<accession>A0A1H6TTU9</accession>
<gene>
    <name evidence="2" type="ORF">SAMN04488113_1243</name>
</gene>
<evidence type="ECO:0008006" key="4">
    <source>
        <dbReference type="Google" id="ProtNLM"/>
    </source>
</evidence>
<keyword evidence="1" id="KW-1133">Transmembrane helix</keyword>
<feature type="transmembrane region" description="Helical" evidence="1">
    <location>
        <begin position="185"/>
        <end position="203"/>
    </location>
</feature>
<keyword evidence="3" id="KW-1185">Reference proteome</keyword>
<dbReference type="Proteomes" id="UP000198564">
    <property type="component" value="Unassembled WGS sequence"/>
</dbReference>
<dbReference type="EMBL" id="FNYW01000024">
    <property type="protein sequence ID" value="SEI83451.1"/>
    <property type="molecule type" value="Genomic_DNA"/>
</dbReference>
<evidence type="ECO:0000313" key="3">
    <source>
        <dbReference type="Proteomes" id="UP000198564"/>
    </source>
</evidence>